<dbReference type="InterPro" id="IPR038670">
    <property type="entry name" value="HslJ-like_sf"/>
</dbReference>
<feature type="domain" description="DUF306" evidence="2">
    <location>
        <begin position="35"/>
        <end position="127"/>
    </location>
</feature>
<dbReference type="RefSeq" id="WP_160336264.1">
    <property type="nucleotide sequence ID" value="NZ_CALPCR010000029.1"/>
</dbReference>
<keyword evidence="1" id="KW-0732">Signal</keyword>
<dbReference type="InterPro" id="IPR005184">
    <property type="entry name" value="DUF306_Meta_HslJ"/>
</dbReference>
<dbReference type="Gene3D" id="2.40.128.270">
    <property type="match status" value="1"/>
</dbReference>
<feature type="chain" id="PRO_5026798537" evidence="1">
    <location>
        <begin position="20"/>
        <end position="138"/>
    </location>
</feature>
<reference evidence="3 4" key="1">
    <citation type="submission" date="2019-12" db="EMBL/GenBank/DDBJ databases">
        <title>Microbes associate with the intestines of laboratory mice.</title>
        <authorList>
            <person name="Navarre W."/>
            <person name="Wong E."/>
        </authorList>
    </citation>
    <scope>NUCLEOTIDE SEQUENCE [LARGE SCALE GENOMIC DNA]</scope>
    <source>
        <strain evidence="3 4">NM82_D38</strain>
    </source>
</reference>
<dbReference type="EMBL" id="WSRP01000051">
    <property type="protein sequence ID" value="MVX57849.1"/>
    <property type="molecule type" value="Genomic_DNA"/>
</dbReference>
<evidence type="ECO:0000259" key="2">
    <source>
        <dbReference type="Pfam" id="PF03724"/>
    </source>
</evidence>
<feature type="signal peptide" evidence="1">
    <location>
        <begin position="1"/>
        <end position="19"/>
    </location>
</feature>
<dbReference type="Proteomes" id="UP000472580">
    <property type="component" value="Unassembled WGS sequence"/>
</dbReference>
<evidence type="ECO:0000256" key="1">
    <source>
        <dbReference type="SAM" id="SignalP"/>
    </source>
</evidence>
<dbReference type="OrthoDB" id="5348860at2"/>
<dbReference type="PANTHER" id="PTHR35535:SF1">
    <property type="entry name" value="HEAT SHOCK PROTEIN HSLJ"/>
    <property type="match status" value="1"/>
</dbReference>
<proteinExistence type="predicted"/>
<evidence type="ECO:0000313" key="3">
    <source>
        <dbReference type="EMBL" id="MVX57849.1"/>
    </source>
</evidence>
<dbReference type="InterPro" id="IPR053147">
    <property type="entry name" value="Hsp_HslJ-like"/>
</dbReference>
<comment type="caution">
    <text evidence="3">The sequence shown here is derived from an EMBL/GenBank/DDBJ whole genome shotgun (WGS) entry which is preliminary data.</text>
</comment>
<dbReference type="Pfam" id="PF03724">
    <property type="entry name" value="META"/>
    <property type="match status" value="1"/>
</dbReference>
<dbReference type="PANTHER" id="PTHR35535">
    <property type="entry name" value="HEAT SHOCK PROTEIN HSLJ"/>
    <property type="match status" value="1"/>
</dbReference>
<evidence type="ECO:0000313" key="4">
    <source>
        <dbReference type="Proteomes" id="UP000472580"/>
    </source>
</evidence>
<protein>
    <submittedName>
        <fullName evidence="3">META domain-containing protein</fullName>
    </submittedName>
</protein>
<gene>
    <name evidence="3" type="ORF">E5987_11705</name>
</gene>
<keyword evidence="4" id="KW-1185">Reference proteome</keyword>
<name>A0A6L6YLU3_9BURK</name>
<dbReference type="AlphaFoldDB" id="A0A6L6YLU3"/>
<organism evidence="3 4">
    <name type="scientific">Parasutterella muris</name>
    <dbReference type="NCBI Taxonomy" id="2565572"/>
    <lineage>
        <taxon>Bacteria</taxon>
        <taxon>Pseudomonadati</taxon>
        <taxon>Pseudomonadota</taxon>
        <taxon>Betaproteobacteria</taxon>
        <taxon>Burkholderiales</taxon>
        <taxon>Sutterellaceae</taxon>
        <taxon>Parasutterella</taxon>
    </lineage>
</organism>
<sequence length="138" mass="15154">MHKIIATLALSATAASAFAITAEDISANSWMPLVKEQSSKCELPATITFHKDGKISGEPGCNYLTGTYQLDADGKIDLSGMGMTRKLCAKEYMEQEENFLNLLSRTHYLQKADKQLILLDADKKEVGRLVPEKAKACD</sequence>
<accession>A0A6L6YLU3</accession>